<dbReference type="EMBL" id="JACCKX010000001">
    <property type="protein sequence ID" value="NZA01144.1"/>
    <property type="molecule type" value="Genomic_DNA"/>
</dbReference>
<name>A0A853ITR1_9BURK</name>
<sequence>MWRIAAGQGRRYQLDRIDGATLIDGAACHAVGRTESPSADSASRSTNATPRASADQAARMCSLDADHPMCRGATQAPRLRSFSYWSAANYGRCAQESTPGQPRDRDYCPRTLVEQALQLGLVSSAAVERCRSQWVQNNENRSEQFAIYTCLEKASHMEGMMTSRILSSAPETVSTSLPSNGYRQPAAMAAIHAGNFSQVPPIRGDGTYFHQALGQLGEMCPALGVEAIQLQMTQQLVRRQQEVMARAARGQVTREEAQSIVASIVVGMVMMENCDAKDSHEERQRCERGKEDLMTLPESRDAVQDASLLVKRHACTSNETRRFTANLGKWLMMPPEMRSPLAWADGDREQGRYRAIFENCRRQGGDGSADAWCGCYVRQFSKTKPGTRAHPAEHAATASQTAFVGDNDSWFVPSQLYDCEPQLEQLKVWRRAQAPEKVTACLVGQSAVAESVLPELKACRYRAAWGEIEVRSQQCQPQLLARNWGGETVRCN</sequence>
<feature type="compositionally biased region" description="Polar residues" evidence="1">
    <location>
        <begin position="35"/>
        <end position="50"/>
    </location>
</feature>
<protein>
    <submittedName>
        <fullName evidence="2">Uncharacterized protein</fullName>
    </submittedName>
</protein>
<accession>A0A853ITR1</accession>
<reference evidence="2 3" key="1">
    <citation type="submission" date="2020-07" db="EMBL/GenBank/DDBJ databases">
        <authorList>
            <person name="Maaloum M."/>
        </authorList>
    </citation>
    <scope>NUCLEOTIDE SEQUENCE [LARGE SCALE GENOMIC DNA]</scope>
    <source>
        <strain evidence="2 3">GCS-AN-3</strain>
    </source>
</reference>
<dbReference type="RefSeq" id="WP_180549651.1">
    <property type="nucleotide sequence ID" value="NZ_JACCKX010000001.1"/>
</dbReference>
<dbReference type="AlphaFoldDB" id="A0A853ITR1"/>
<proteinExistence type="predicted"/>
<dbReference type="Proteomes" id="UP000589716">
    <property type="component" value="Unassembled WGS sequence"/>
</dbReference>
<comment type="caution">
    <text evidence="2">The sequence shown here is derived from an EMBL/GenBank/DDBJ whole genome shotgun (WGS) entry which is preliminary data.</text>
</comment>
<feature type="region of interest" description="Disordered" evidence="1">
    <location>
        <begin position="33"/>
        <end position="55"/>
    </location>
</feature>
<evidence type="ECO:0000313" key="2">
    <source>
        <dbReference type="EMBL" id="NZA01144.1"/>
    </source>
</evidence>
<gene>
    <name evidence="2" type="ORF">H0I39_04055</name>
</gene>
<evidence type="ECO:0000313" key="3">
    <source>
        <dbReference type="Proteomes" id="UP000589716"/>
    </source>
</evidence>
<organism evidence="2 3">
    <name type="scientific">Ottowia beijingensis</name>
    <dbReference type="NCBI Taxonomy" id="1207057"/>
    <lineage>
        <taxon>Bacteria</taxon>
        <taxon>Pseudomonadati</taxon>
        <taxon>Pseudomonadota</taxon>
        <taxon>Betaproteobacteria</taxon>
        <taxon>Burkholderiales</taxon>
        <taxon>Comamonadaceae</taxon>
        <taxon>Ottowia</taxon>
    </lineage>
</organism>
<keyword evidence="3" id="KW-1185">Reference proteome</keyword>
<evidence type="ECO:0000256" key="1">
    <source>
        <dbReference type="SAM" id="MobiDB-lite"/>
    </source>
</evidence>